<feature type="repeat" description="TPR" evidence="1">
    <location>
        <begin position="64"/>
        <end position="97"/>
    </location>
</feature>
<keyword evidence="1" id="KW-0802">TPR repeat</keyword>
<dbReference type="PANTHER" id="PTHR44809:SF1">
    <property type="entry name" value="PROTEIN O-MANNOSYL-TRANSFERASE TMTC1"/>
    <property type="match status" value="1"/>
</dbReference>
<dbReference type="EMBL" id="WJJP01000423">
    <property type="protein sequence ID" value="MBD3325508.1"/>
    <property type="molecule type" value="Genomic_DNA"/>
</dbReference>
<dbReference type="Pfam" id="PF13414">
    <property type="entry name" value="TPR_11"/>
    <property type="match status" value="1"/>
</dbReference>
<feature type="region of interest" description="Disordered" evidence="2">
    <location>
        <begin position="1"/>
        <end position="25"/>
    </location>
</feature>
<comment type="caution">
    <text evidence="3">The sequence shown here is derived from an EMBL/GenBank/DDBJ whole genome shotgun (WGS) entry which is preliminary data.</text>
</comment>
<dbReference type="Gene3D" id="1.25.40.10">
    <property type="entry name" value="Tetratricopeptide repeat domain"/>
    <property type="match status" value="2"/>
</dbReference>
<accession>A0A9D5JWG7</accession>
<dbReference type="PROSITE" id="PS50293">
    <property type="entry name" value="TPR_REGION"/>
    <property type="match status" value="1"/>
</dbReference>
<sequence>MKRKQMSDNDIRLKTRPEKDQKEMPMTSMKPTTILLCSVLLLGYLSVCAGMLSAQPIEQLPGEAREHYYQGVFYGKQAKYVEAILELERAIELYPAYADAYNALGVIYHRQNQPQKAIEQYLLAVEAAPTHAKARTNLALLYHDRQEYRKALHQLEKALESDPAYGPAQDLLAKVRKKAEEADEQERQELERQQRAAERASQTQTAAATAPTPTPTPAPLSFFDAGTQLIKEGQIEAGIREYRKGLERHPRSAQGHTLLAMAYRKQYLLTRDPQFRYQEITALNEAIKFDPAYVPALLALGEISYEEGAVTTAISYFQQVLQYQPDHPAKDQLEAIIAEEQ</sequence>
<dbReference type="AlphaFoldDB" id="A0A9D5JWG7"/>
<feature type="repeat" description="TPR" evidence="1">
    <location>
        <begin position="132"/>
        <end position="165"/>
    </location>
</feature>
<dbReference type="SMART" id="SM00028">
    <property type="entry name" value="TPR"/>
    <property type="match status" value="5"/>
</dbReference>
<dbReference type="PANTHER" id="PTHR44809">
    <property type="match status" value="1"/>
</dbReference>
<gene>
    <name evidence="3" type="ORF">GF339_13035</name>
</gene>
<feature type="compositionally biased region" description="Basic and acidic residues" evidence="2">
    <location>
        <begin position="1"/>
        <end position="23"/>
    </location>
</feature>
<feature type="compositionally biased region" description="Low complexity" evidence="2">
    <location>
        <begin position="199"/>
        <end position="211"/>
    </location>
</feature>
<feature type="repeat" description="TPR" evidence="1">
    <location>
        <begin position="294"/>
        <end position="327"/>
    </location>
</feature>
<reference evidence="3" key="1">
    <citation type="submission" date="2019-11" db="EMBL/GenBank/DDBJ databases">
        <title>Microbial mats filling the niche in hypersaline microbial mats.</title>
        <authorList>
            <person name="Wong H.L."/>
            <person name="Macleod F.I."/>
            <person name="White R.A. III"/>
            <person name="Burns B.P."/>
        </authorList>
    </citation>
    <scope>NUCLEOTIDE SEQUENCE</scope>
    <source>
        <strain evidence="3">Rbin_158</strain>
    </source>
</reference>
<evidence type="ECO:0000313" key="3">
    <source>
        <dbReference type="EMBL" id="MBD3325508.1"/>
    </source>
</evidence>
<dbReference type="Pfam" id="PF13174">
    <property type="entry name" value="TPR_6"/>
    <property type="match status" value="1"/>
</dbReference>
<name>A0A9D5JWG7_9BACT</name>
<feature type="compositionally biased region" description="Basic and acidic residues" evidence="2">
    <location>
        <begin position="185"/>
        <end position="198"/>
    </location>
</feature>
<organism evidence="3 4">
    <name type="scientific">candidate division KSB3 bacterium</name>
    <dbReference type="NCBI Taxonomy" id="2044937"/>
    <lineage>
        <taxon>Bacteria</taxon>
        <taxon>candidate division KSB3</taxon>
    </lineage>
</organism>
<dbReference type="InterPro" id="IPR011990">
    <property type="entry name" value="TPR-like_helical_dom_sf"/>
</dbReference>
<dbReference type="InterPro" id="IPR019734">
    <property type="entry name" value="TPR_rpt"/>
</dbReference>
<feature type="region of interest" description="Disordered" evidence="2">
    <location>
        <begin position="175"/>
        <end position="222"/>
    </location>
</feature>
<dbReference type="Pfam" id="PF13181">
    <property type="entry name" value="TPR_8"/>
    <property type="match status" value="1"/>
</dbReference>
<evidence type="ECO:0000256" key="2">
    <source>
        <dbReference type="SAM" id="MobiDB-lite"/>
    </source>
</evidence>
<dbReference type="InterPro" id="IPR052943">
    <property type="entry name" value="TMTC_O-mannosyl-trnsfr"/>
</dbReference>
<protein>
    <submittedName>
        <fullName evidence="3">Tetratricopeptide repeat protein</fullName>
    </submittedName>
</protein>
<dbReference type="PROSITE" id="PS50005">
    <property type="entry name" value="TPR"/>
    <property type="match status" value="4"/>
</dbReference>
<feature type="repeat" description="TPR" evidence="1">
    <location>
        <begin position="98"/>
        <end position="131"/>
    </location>
</feature>
<evidence type="ECO:0000256" key="1">
    <source>
        <dbReference type="PROSITE-ProRule" id="PRU00339"/>
    </source>
</evidence>
<dbReference type="SUPFAM" id="SSF48452">
    <property type="entry name" value="TPR-like"/>
    <property type="match status" value="2"/>
</dbReference>
<proteinExistence type="predicted"/>
<evidence type="ECO:0000313" key="4">
    <source>
        <dbReference type="Proteomes" id="UP000649604"/>
    </source>
</evidence>
<dbReference type="Proteomes" id="UP000649604">
    <property type="component" value="Unassembled WGS sequence"/>
</dbReference>